<dbReference type="Gene3D" id="2.180.10.10">
    <property type="entry name" value="RHS repeat-associated core"/>
    <property type="match status" value="1"/>
</dbReference>
<comment type="caution">
    <text evidence="1">The sequence shown here is derived from an EMBL/GenBank/DDBJ whole genome shotgun (WGS) entry which is preliminary data.</text>
</comment>
<protein>
    <submittedName>
        <fullName evidence="1">Uncharacterized protein</fullName>
    </submittedName>
</protein>
<dbReference type="Proteomes" id="UP000703315">
    <property type="component" value="Unassembled WGS sequence"/>
</dbReference>
<accession>A0A921FLL9</accession>
<sequence length="175" mass="18170">MAGGPRSPPRFRSSDRAETNYSWDARGWLRGISEDNAQGTTETKLSVNAFGELTVVNDIRLRWDIAAGVPSLLDVDGTSVFTGPAGVTGIETSWQNHCGALLGGSDTQDQTLAAVSAHAGVCLGTDGSLQIAGLEWMGARAYDPASASFLSQDPLAAPLGASWTANPYSSAGNDP</sequence>
<name>A0A921FLL9_9MICC</name>
<proteinExistence type="predicted"/>
<organism evidence="1 2">
    <name type="scientific">Enteractinococcus helveticum</name>
    <dbReference type="NCBI Taxonomy" id="1837282"/>
    <lineage>
        <taxon>Bacteria</taxon>
        <taxon>Bacillati</taxon>
        <taxon>Actinomycetota</taxon>
        <taxon>Actinomycetes</taxon>
        <taxon>Micrococcales</taxon>
        <taxon>Micrococcaceae</taxon>
    </lineage>
</organism>
<reference evidence="1" key="2">
    <citation type="submission" date="2021-09" db="EMBL/GenBank/DDBJ databases">
        <authorList>
            <person name="Gilroy R."/>
        </authorList>
    </citation>
    <scope>NUCLEOTIDE SEQUENCE</scope>
    <source>
        <strain evidence="1">ChiHjej13B12-14962</strain>
    </source>
</reference>
<dbReference type="EMBL" id="DYXC01000050">
    <property type="protein sequence ID" value="HJF13904.1"/>
    <property type="molecule type" value="Genomic_DNA"/>
</dbReference>
<dbReference type="AlphaFoldDB" id="A0A921FLL9"/>
<reference evidence="1" key="1">
    <citation type="journal article" date="2021" name="PeerJ">
        <title>Extensive microbial diversity within the chicken gut microbiome revealed by metagenomics and culture.</title>
        <authorList>
            <person name="Gilroy R."/>
            <person name="Ravi A."/>
            <person name="Getino M."/>
            <person name="Pursley I."/>
            <person name="Horton D.L."/>
            <person name="Alikhan N.F."/>
            <person name="Baker D."/>
            <person name="Gharbi K."/>
            <person name="Hall N."/>
            <person name="Watson M."/>
            <person name="Adriaenssens E.M."/>
            <person name="Foster-Nyarko E."/>
            <person name="Jarju S."/>
            <person name="Secka A."/>
            <person name="Antonio M."/>
            <person name="Oren A."/>
            <person name="Chaudhuri R.R."/>
            <person name="La Ragione R."/>
            <person name="Hildebrand F."/>
            <person name="Pallen M.J."/>
        </authorList>
    </citation>
    <scope>NUCLEOTIDE SEQUENCE</scope>
    <source>
        <strain evidence="1">ChiHjej13B12-14962</strain>
    </source>
</reference>
<gene>
    <name evidence="1" type="ORF">K8V32_03750</name>
</gene>
<evidence type="ECO:0000313" key="2">
    <source>
        <dbReference type="Proteomes" id="UP000703315"/>
    </source>
</evidence>
<evidence type="ECO:0000313" key="1">
    <source>
        <dbReference type="EMBL" id="HJF13904.1"/>
    </source>
</evidence>
<dbReference type="RefSeq" id="WP_303903091.1">
    <property type="nucleotide sequence ID" value="NZ_DYXC01000050.1"/>
</dbReference>